<dbReference type="EMBL" id="JACICY010000001">
    <property type="protein sequence ID" value="MBB3858914.1"/>
    <property type="molecule type" value="Genomic_DNA"/>
</dbReference>
<protein>
    <recommendedName>
        <fullName evidence="3">ParB/Sulfiredoxin domain-containing protein</fullName>
    </recommendedName>
</protein>
<accession>A0A7W5ZV00</accession>
<evidence type="ECO:0000313" key="1">
    <source>
        <dbReference type="EMBL" id="MBB3858914.1"/>
    </source>
</evidence>
<comment type="caution">
    <text evidence="1">The sequence shown here is derived from an EMBL/GenBank/DDBJ whole genome shotgun (WGS) entry which is preliminary data.</text>
</comment>
<sequence length="372" mass="41030">MNTLLSNATLFELDPLLVDEGKRIGFLHEDKAAAIGRLMKIDGQRDPIKVVKQPKNDAQPWRLVTGMHRLIGARMEVIPVWAIEVSGKPEDLADLEASENLHRRPLGPLERAKFTAALVQAARDRIARVHGDISHQRLGIKLRWERVKAHEMRPDEALTEEVNDTCAKIAQVYGWEESVGEALGMSRRAIHNDLNLFRLIIEPFPAMIEPLANHPVVGGNASQLRLIAQVREEADRRRVIEALLADTELSADDALIQADLANAKGRKPDGHEKALAAVVGNLGRLNATEQKRLVPQIVGHFKSDEVKRQLRDLLNRELKEEVAGSATAALQTAFRVITALIDGDEQVDDDTLADTAGALQSALFGLEPKGSN</sequence>
<proteinExistence type="predicted"/>
<reference evidence="1 2" key="1">
    <citation type="submission" date="2020-08" db="EMBL/GenBank/DDBJ databases">
        <title>Genomic Encyclopedia of Type Strains, Phase IV (KMG-IV): sequencing the most valuable type-strain genomes for metagenomic binning, comparative biology and taxonomic classification.</title>
        <authorList>
            <person name="Goeker M."/>
        </authorList>
    </citation>
    <scope>NUCLEOTIDE SEQUENCE [LARGE SCALE GENOMIC DNA]</scope>
    <source>
        <strain evidence="1 2">DSM 14552</strain>
    </source>
</reference>
<dbReference type="RefSeq" id="WP_183611121.1">
    <property type="nucleotide sequence ID" value="NZ_JACICY010000001.1"/>
</dbReference>
<evidence type="ECO:0008006" key="3">
    <source>
        <dbReference type="Google" id="ProtNLM"/>
    </source>
</evidence>
<gene>
    <name evidence="1" type="ORF">GGQ88_000154</name>
</gene>
<organism evidence="1 2">
    <name type="scientific">Novosphingobium hassiacum</name>
    <dbReference type="NCBI Taxonomy" id="173676"/>
    <lineage>
        <taxon>Bacteria</taxon>
        <taxon>Pseudomonadati</taxon>
        <taxon>Pseudomonadota</taxon>
        <taxon>Alphaproteobacteria</taxon>
        <taxon>Sphingomonadales</taxon>
        <taxon>Sphingomonadaceae</taxon>
        <taxon>Novosphingobium</taxon>
    </lineage>
</organism>
<dbReference type="AlphaFoldDB" id="A0A7W5ZV00"/>
<evidence type="ECO:0000313" key="2">
    <source>
        <dbReference type="Proteomes" id="UP000562395"/>
    </source>
</evidence>
<name>A0A7W5ZV00_9SPHN</name>
<keyword evidence="2" id="KW-1185">Reference proteome</keyword>
<dbReference type="Proteomes" id="UP000562395">
    <property type="component" value="Unassembled WGS sequence"/>
</dbReference>
<dbReference type="Gene3D" id="1.10.10.2830">
    <property type="match status" value="1"/>
</dbReference>